<dbReference type="EMBL" id="JAEUBG010002013">
    <property type="protein sequence ID" value="KAH3685423.1"/>
    <property type="molecule type" value="Genomic_DNA"/>
</dbReference>
<reference evidence="1" key="2">
    <citation type="submission" date="2021-01" db="EMBL/GenBank/DDBJ databases">
        <authorList>
            <person name="Schikora-Tamarit M.A."/>
        </authorList>
    </citation>
    <scope>NUCLEOTIDE SEQUENCE</scope>
    <source>
        <strain evidence="1">CBS2887</strain>
    </source>
</reference>
<accession>A0A9P8Q7C0</accession>
<comment type="caution">
    <text evidence="1">The sequence shown here is derived from an EMBL/GenBank/DDBJ whole genome shotgun (WGS) entry which is preliminary data.</text>
</comment>
<reference evidence="1" key="1">
    <citation type="journal article" date="2021" name="Open Biol.">
        <title>Shared evolutionary footprints suggest mitochondrial oxidative damage underlies multiple complex I losses in fungi.</title>
        <authorList>
            <person name="Schikora-Tamarit M.A."/>
            <person name="Marcet-Houben M."/>
            <person name="Nosek J."/>
            <person name="Gabaldon T."/>
        </authorList>
    </citation>
    <scope>NUCLEOTIDE SEQUENCE</scope>
    <source>
        <strain evidence="1">CBS2887</strain>
    </source>
</reference>
<name>A0A9P8Q7C0_WICPI</name>
<proteinExistence type="predicted"/>
<keyword evidence="2" id="KW-1185">Reference proteome</keyword>
<dbReference type="Proteomes" id="UP000774326">
    <property type="component" value="Unassembled WGS sequence"/>
</dbReference>
<protein>
    <submittedName>
        <fullName evidence="1">Uncharacterized protein</fullName>
    </submittedName>
</protein>
<sequence length="240" mass="24149">MSSTNAPGFLNPWKAGGFLTPPPNFGLVRIGLALFIIPLELVEATGVLETDLVTSPLGFSVTLDSEPPNNKGSIIALSVTDSTVLDLALSSLFSVSCFLSAIIIGGLCKVPKALSLWISFNSASFGSTTTTAGGAGVGTTATGVLFGTGVGVDGVTDLTSNITTSSSFSVAVGAVAVSCFRTSTCDVTGVEVLETALAGFIGAETTGEPLEAVSVLSVPLFSVTKPELDTTGDGSDVPFD</sequence>
<gene>
    <name evidence="1" type="ORF">WICPIJ_003608</name>
</gene>
<organism evidence="1 2">
    <name type="scientific">Wickerhamomyces pijperi</name>
    <name type="common">Yeast</name>
    <name type="synonym">Pichia pijperi</name>
    <dbReference type="NCBI Taxonomy" id="599730"/>
    <lineage>
        <taxon>Eukaryota</taxon>
        <taxon>Fungi</taxon>
        <taxon>Dikarya</taxon>
        <taxon>Ascomycota</taxon>
        <taxon>Saccharomycotina</taxon>
        <taxon>Saccharomycetes</taxon>
        <taxon>Phaffomycetales</taxon>
        <taxon>Wickerhamomycetaceae</taxon>
        <taxon>Wickerhamomyces</taxon>
    </lineage>
</organism>
<evidence type="ECO:0000313" key="1">
    <source>
        <dbReference type="EMBL" id="KAH3685423.1"/>
    </source>
</evidence>
<evidence type="ECO:0000313" key="2">
    <source>
        <dbReference type="Proteomes" id="UP000774326"/>
    </source>
</evidence>
<dbReference type="AlphaFoldDB" id="A0A9P8Q7C0"/>